<keyword evidence="2" id="KW-0678">Repressor</keyword>
<dbReference type="GO" id="GO:0006260">
    <property type="term" value="P:DNA replication"/>
    <property type="evidence" value="ECO:0007669"/>
    <property type="project" value="UniProtKB-KW"/>
</dbReference>
<feature type="region of interest" description="Disordered" evidence="12">
    <location>
        <begin position="290"/>
        <end position="337"/>
    </location>
</feature>
<evidence type="ECO:0000256" key="11">
    <source>
        <dbReference type="ARBA" id="ARBA00032941"/>
    </source>
</evidence>
<evidence type="ECO:0000313" key="15">
    <source>
        <dbReference type="Proteomes" id="UP000221506"/>
    </source>
</evidence>
<keyword evidence="7" id="KW-1194">Viral DNA replication</keyword>
<evidence type="ECO:0000256" key="8">
    <source>
        <dbReference type="ARBA" id="ARBA00023125"/>
    </source>
</evidence>
<proteinExistence type="predicted"/>
<sequence>MSSLMERMKAGRGKTADAIKAAAALSGGGYKKDERIWKYGYVKSGKKDSKGNDICYSDSLIRFLPIPFIDMRKQEAGELPETAVLSPVVHVMRHNFKGPTGQYYNELCRRTIGEECPVNEHDRPLWAKWTEEGKPDNDVKKILIGRIAQDEYYANILVIDDKANPENNGKVFLFKFGAAIKNMIDEAFEPTIPTRSSFDPFDFVEGRDLHLNFVGEERSFNGWTGLVPKDIGKDSKWIEGPLCGGDEAEIERVMELAYSLQDFVKPELFKPFDVLKARFFDVMGFKEGESAQAPASQATPNTASVGASSAGAASPAPTQAAAPAQNAPVQQASEEELDEFERLLREGNM</sequence>
<dbReference type="Gene3D" id="3.90.198.10">
    <property type="entry name" value="Replication Fork Single-Stranded Dna Binding Protein"/>
    <property type="match status" value="1"/>
</dbReference>
<keyword evidence="5" id="KW-0227">DNA damage</keyword>
<keyword evidence="9" id="KW-0234">DNA repair</keyword>
<evidence type="ECO:0000256" key="7">
    <source>
        <dbReference type="ARBA" id="ARBA00023109"/>
    </source>
</evidence>
<dbReference type="GO" id="GO:0003697">
    <property type="term" value="F:single-stranded DNA binding"/>
    <property type="evidence" value="ECO:0007669"/>
    <property type="project" value="InterPro"/>
</dbReference>
<keyword evidence="15" id="KW-1185">Reference proteome</keyword>
<keyword evidence="4" id="KW-0479">Metal-binding</keyword>
<reference evidence="14 15" key="1">
    <citation type="submission" date="2017-04" db="EMBL/GenBank/DDBJ databases">
        <title>Complete genome sequence and characterization of temperature-dependent bacteriophage phiA8-29 infecting Aeromonas.</title>
        <authorList>
            <person name="He Y."/>
            <person name="Yang H."/>
        </authorList>
    </citation>
    <scope>NUCLEOTIDE SEQUENCE [LARGE SCALE GENOMIC DNA]</scope>
</reference>
<dbReference type="InterPro" id="IPR012339">
    <property type="entry name" value="Phage_T4_Gp32_ssDNA-bd"/>
</dbReference>
<evidence type="ECO:0000313" key="14">
    <source>
        <dbReference type="EMBL" id="ARK07931.1"/>
    </source>
</evidence>
<feature type="compositionally biased region" description="Low complexity" evidence="12">
    <location>
        <begin position="301"/>
        <end position="332"/>
    </location>
</feature>
<gene>
    <name evidence="14" type="ORF">phiA829_111</name>
</gene>
<accession>A0A1W6DYF2</accession>
<dbReference type="Proteomes" id="UP000221506">
    <property type="component" value="Segment"/>
</dbReference>
<evidence type="ECO:0000256" key="12">
    <source>
        <dbReference type="SAM" id="MobiDB-lite"/>
    </source>
</evidence>
<dbReference type="SUPFAM" id="SSF50249">
    <property type="entry name" value="Nucleic acid-binding proteins"/>
    <property type="match status" value="1"/>
</dbReference>
<evidence type="ECO:0000259" key="13">
    <source>
        <dbReference type="Pfam" id="PF08804"/>
    </source>
</evidence>
<evidence type="ECO:0000256" key="6">
    <source>
        <dbReference type="ARBA" id="ARBA00022833"/>
    </source>
</evidence>
<dbReference type="InterPro" id="IPR044947">
    <property type="entry name" value="Phage_T4_Gp32_ssDNA-bd_sf"/>
</dbReference>
<dbReference type="GO" id="GO:0006281">
    <property type="term" value="P:DNA repair"/>
    <property type="evidence" value="ECO:0007669"/>
    <property type="project" value="UniProtKB-KW"/>
</dbReference>
<evidence type="ECO:0000256" key="5">
    <source>
        <dbReference type="ARBA" id="ARBA00022763"/>
    </source>
</evidence>
<evidence type="ECO:0000256" key="1">
    <source>
        <dbReference type="ARBA" id="ARBA00018590"/>
    </source>
</evidence>
<protein>
    <recommendedName>
        <fullName evidence="1">Single-stranded DNA-binding protein</fullName>
    </recommendedName>
    <alternativeName>
        <fullName evidence="10">Gp32</fullName>
    </alternativeName>
    <alternativeName>
        <fullName evidence="11">Helix-destabilizing protein</fullName>
    </alternativeName>
</protein>
<keyword evidence="3" id="KW-0235">DNA replication</keyword>
<keyword evidence="8" id="KW-0238">DNA-binding</keyword>
<feature type="domain" description="Bacteriophage T4 Gp32 single-stranded DNA-binding" evidence="13">
    <location>
        <begin position="58"/>
        <end position="282"/>
    </location>
</feature>
<dbReference type="InterPro" id="IPR012340">
    <property type="entry name" value="NA-bd_OB-fold"/>
</dbReference>
<dbReference type="GO" id="GO:0046872">
    <property type="term" value="F:metal ion binding"/>
    <property type="evidence" value="ECO:0007669"/>
    <property type="project" value="UniProtKB-KW"/>
</dbReference>
<name>A0A1W6DYF2_9CAUD</name>
<organism evidence="14 15">
    <name type="scientific">Aeromonas phage phiA8-29</name>
    <dbReference type="NCBI Taxonomy" id="1978922"/>
    <lineage>
        <taxon>Viruses</taxon>
        <taxon>Duplodnaviria</taxon>
        <taxon>Heunggongvirae</taxon>
        <taxon>Uroviricota</taxon>
        <taxon>Caudoviricetes</taxon>
        <taxon>Pantevenvirales</taxon>
        <taxon>Ackermannviridae</taxon>
        <taxon>Tedavirus</taxon>
        <taxon>Tedavirus A829</taxon>
    </lineage>
</organism>
<dbReference type="EMBL" id="KY914485">
    <property type="protein sequence ID" value="ARK07931.1"/>
    <property type="molecule type" value="Genomic_DNA"/>
</dbReference>
<keyword evidence="6" id="KW-0862">Zinc</keyword>
<evidence type="ECO:0000256" key="2">
    <source>
        <dbReference type="ARBA" id="ARBA00022491"/>
    </source>
</evidence>
<dbReference type="GO" id="GO:0039693">
    <property type="term" value="P:viral DNA genome replication"/>
    <property type="evidence" value="ECO:0007669"/>
    <property type="project" value="UniProtKB-KW"/>
</dbReference>
<evidence type="ECO:0000256" key="3">
    <source>
        <dbReference type="ARBA" id="ARBA00022705"/>
    </source>
</evidence>
<dbReference type="Pfam" id="PF08804">
    <property type="entry name" value="gp32"/>
    <property type="match status" value="1"/>
</dbReference>
<evidence type="ECO:0000256" key="4">
    <source>
        <dbReference type="ARBA" id="ARBA00022723"/>
    </source>
</evidence>
<evidence type="ECO:0000256" key="9">
    <source>
        <dbReference type="ARBA" id="ARBA00023204"/>
    </source>
</evidence>
<evidence type="ECO:0000256" key="10">
    <source>
        <dbReference type="ARBA" id="ARBA00031936"/>
    </source>
</evidence>